<evidence type="ECO:0000313" key="14">
    <source>
        <dbReference type="Proteomes" id="UP000270296"/>
    </source>
</evidence>
<keyword evidence="8" id="KW-0539">Nucleus</keyword>
<keyword evidence="14" id="KW-1185">Reference proteome</keyword>
<proteinExistence type="predicted"/>
<organism evidence="13 14">
    <name type="scientific">Soboliphyme baturini</name>
    <dbReference type="NCBI Taxonomy" id="241478"/>
    <lineage>
        <taxon>Eukaryota</taxon>
        <taxon>Metazoa</taxon>
        <taxon>Ecdysozoa</taxon>
        <taxon>Nematoda</taxon>
        <taxon>Enoplea</taxon>
        <taxon>Dorylaimia</taxon>
        <taxon>Dioctophymatida</taxon>
        <taxon>Dioctophymatoidea</taxon>
        <taxon>Soboliphymatidae</taxon>
        <taxon>Soboliphyme</taxon>
    </lineage>
</organism>
<dbReference type="Pfam" id="PF12269">
    <property type="entry name" value="CpG_bind_C"/>
    <property type="match status" value="2"/>
</dbReference>
<dbReference type="EMBL" id="UZAM01010921">
    <property type="protein sequence ID" value="VDP14214.1"/>
    <property type="molecule type" value="Genomic_DNA"/>
</dbReference>
<feature type="domain" description="CpG binding protein C-terminal" evidence="12">
    <location>
        <begin position="189"/>
        <end position="320"/>
    </location>
</feature>
<keyword evidence="6" id="KW-0238">DNA-binding</keyword>
<dbReference type="GO" id="GO:0003677">
    <property type="term" value="F:DNA binding"/>
    <property type="evidence" value="ECO:0007669"/>
    <property type="project" value="UniProtKB-KW"/>
</dbReference>
<reference evidence="13 14" key="1">
    <citation type="submission" date="2018-11" db="EMBL/GenBank/DDBJ databases">
        <authorList>
            <consortium name="Pathogen Informatics"/>
        </authorList>
    </citation>
    <scope>NUCLEOTIDE SEQUENCE [LARGE SCALE GENOMIC DNA]</scope>
</reference>
<keyword evidence="7" id="KW-0804">Transcription</keyword>
<evidence type="ECO:0000313" key="13">
    <source>
        <dbReference type="EMBL" id="VDP14214.1"/>
    </source>
</evidence>
<evidence type="ECO:0000259" key="12">
    <source>
        <dbReference type="Pfam" id="PF12269"/>
    </source>
</evidence>
<dbReference type="AlphaFoldDB" id="A0A3P8C5Y5"/>
<dbReference type="InterPro" id="IPR037869">
    <property type="entry name" value="Spp1/CFP1"/>
</dbReference>
<evidence type="ECO:0000256" key="2">
    <source>
        <dbReference type="ARBA" id="ARBA00022723"/>
    </source>
</evidence>
<keyword evidence="10" id="KW-0175">Coiled coil</keyword>
<evidence type="ECO:0000256" key="6">
    <source>
        <dbReference type="ARBA" id="ARBA00023125"/>
    </source>
</evidence>
<dbReference type="InterPro" id="IPR022056">
    <property type="entry name" value="CpG-bd_C"/>
</dbReference>
<keyword evidence="3" id="KW-0863">Zinc-finger</keyword>
<dbReference type="OrthoDB" id="419183at2759"/>
<feature type="coiled-coil region" evidence="10">
    <location>
        <begin position="142"/>
        <end position="182"/>
    </location>
</feature>
<dbReference type="Proteomes" id="UP000270296">
    <property type="component" value="Unassembled WGS sequence"/>
</dbReference>
<evidence type="ECO:0000256" key="5">
    <source>
        <dbReference type="ARBA" id="ARBA00023015"/>
    </source>
</evidence>
<evidence type="ECO:0000256" key="9">
    <source>
        <dbReference type="ARBA" id="ARBA00023828"/>
    </source>
</evidence>
<dbReference type="PANTHER" id="PTHR46174">
    <property type="entry name" value="CXXC-TYPE ZINC FINGER PROTEIN 1"/>
    <property type="match status" value="1"/>
</dbReference>
<evidence type="ECO:0000256" key="1">
    <source>
        <dbReference type="ARBA" id="ARBA00004123"/>
    </source>
</evidence>
<dbReference type="GO" id="GO:0008270">
    <property type="term" value="F:zinc ion binding"/>
    <property type="evidence" value="ECO:0007669"/>
    <property type="project" value="UniProtKB-KW"/>
</dbReference>
<accession>A0A3P8C5Y5</accession>
<evidence type="ECO:0000256" key="3">
    <source>
        <dbReference type="ARBA" id="ARBA00022771"/>
    </source>
</evidence>
<dbReference type="GO" id="GO:0048188">
    <property type="term" value="C:Set1C/COMPASS complex"/>
    <property type="evidence" value="ECO:0007669"/>
    <property type="project" value="InterPro"/>
</dbReference>
<sequence>MFDSYCLKGSFADIREKSQRSSKVKKLNRHTNSKKRRLSHPASKGMPKHGHSGLENSRTRASSRKLHEFMMEAGVENPGTNDNPKTARQCYGPQCVYAARPGSNYCSDECGMKLARKRILEILPGRIQSWNINPSVAERFERRRLEVVCEKAEEARKRLASLDFEEKRLSEWINEAAKLKANPDDEANDKCENQTSYGTTFRATNTVYNLFCEAYNKSNGTYCKRLRIICPEHCKDVKADPDEICGCPLNLNDTLEKFSVSASCQVAKRNCTKHCQWEKIRRGLIDQDRLTQLLRLDELYEEERFLKASICSRGNLMSLLLHQTTQHEQTDMEMPIGDNA</sequence>
<evidence type="ECO:0000256" key="8">
    <source>
        <dbReference type="ARBA" id="ARBA00023242"/>
    </source>
</evidence>
<keyword evidence="5" id="KW-0805">Transcription regulation</keyword>
<evidence type="ECO:0000256" key="10">
    <source>
        <dbReference type="SAM" id="Coils"/>
    </source>
</evidence>
<feature type="compositionally biased region" description="Basic residues" evidence="11">
    <location>
        <begin position="20"/>
        <end position="39"/>
    </location>
</feature>
<protein>
    <recommendedName>
        <fullName evidence="9">CXXC-type zinc finger protein 1</fullName>
    </recommendedName>
</protein>
<keyword evidence="2" id="KW-0479">Metal-binding</keyword>
<evidence type="ECO:0000256" key="7">
    <source>
        <dbReference type="ARBA" id="ARBA00023163"/>
    </source>
</evidence>
<keyword evidence="4" id="KW-0862">Zinc</keyword>
<evidence type="ECO:0000256" key="4">
    <source>
        <dbReference type="ARBA" id="ARBA00022833"/>
    </source>
</evidence>
<feature type="domain" description="CpG binding protein C-terminal" evidence="12">
    <location>
        <begin position="115"/>
        <end position="188"/>
    </location>
</feature>
<gene>
    <name evidence="13" type="ORF">SBAD_LOCUS7765</name>
</gene>
<dbReference type="PANTHER" id="PTHR46174:SF1">
    <property type="entry name" value="CXXC-TYPE ZINC FINGER PROTEIN 1"/>
    <property type="match status" value="1"/>
</dbReference>
<name>A0A3P8C5Y5_9BILA</name>
<comment type="subcellular location">
    <subcellularLocation>
        <location evidence="1">Nucleus</location>
    </subcellularLocation>
</comment>
<feature type="region of interest" description="Disordered" evidence="11">
    <location>
        <begin position="17"/>
        <end position="62"/>
    </location>
</feature>
<evidence type="ECO:0000256" key="11">
    <source>
        <dbReference type="SAM" id="MobiDB-lite"/>
    </source>
</evidence>
<dbReference type="GO" id="GO:0045893">
    <property type="term" value="P:positive regulation of DNA-templated transcription"/>
    <property type="evidence" value="ECO:0007669"/>
    <property type="project" value="TreeGrafter"/>
</dbReference>